<sequence>MSDTTITPTIKGHAAMVSVKAKQRNLEMARFLLIARSFLCISRKELVNEKGGDELTTTERRKGERALSTLCSLTHSLRTPEFVRRVHGMACHSME</sequence>
<evidence type="ECO:0000313" key="2">
    <source>
        <dbReference type="Proteomes" id="UP000321570"/>
    </source>
</evidence>
<gene>
    <name evidence="1" type="ORF">WMSIL1_LOCUS10586</name>
</gene>
<evidence type="ECO:0000313" key="1">
    <source>
        <dbReference type="EMBL" id="VUZ52055.1"/>
    </source>
</evidence>
<reference evidence="1 2" key="1">
    <citation type="submission" date="2019-07" db="EMBL/GenBank/DDBJ databases">
        <authorList>
            <person name="Jastrzebski P J."/>
            <person name="Paukszto L."/>
            <person name="Jastrzebski P J."/>
        </authorList>
    </citation>
    <scope>NUCLEOTIDE SEQUENCE [LARGE SCALE GENOMIC DNA]</scope>
    <source>
        <strain evidence="1 2">WMS-il1</strain>
    </source>
</reference>
<protein>
    <submittedName>
        <fullName evidence="1">Uncharacterized protein</fullName>
    </submittedName>
</protein>
<dbReference type="Proteomes" id="UP000321570">
    <property type="component" value="Unassembled WGS sequence"/>
</dbReference>
<name>A0A564YXV9_HYMDI</name>
<dbReference type="EMBL" id="CABIJS010000455">
    <property type="protein sequence ID" value="VUZ52055.1"/>
    <property type="molecule type" value="Genomic_DNA"/>
</dbReference>
<proteinExistence type="predicted"/>
<accession>A0A564YXV9</accession>
<keyword evidence="2" id="KW-1185">Reference proteome</keyword>
<dbReference type="AlphaFoldDB" id="A0A564YXV9"/>
<organism evidence="1 2">
    <name type="scientific">Hymenolepis diminuta</name>
    <name type="common">Rat tapeworm</name>
    <dbReference type="NCBI Taxonomy" id="6216"/>
    <lineage>
        <taxon>Eukaryota</taxon>
        <taxon>Metazoa</taxon>
        <taxon>Spiralia</taxon>
        <taxon>Lophotrochozoa</taxon>
        <taxon>Platyhelminthes</taxon>
        <taxon>Cestoda</taxon>
        <taxon>Eucestoda</taxon>
        <taxon>Cyclophyllidea</taxon>
        <taxon>Hymenolepididae</taxon>
        <taxon>Hymenolepis</taxon>
    </lineage>
</organism>